<dbReference type="OrthoDB" id="7865033at2"/>
<name>A0A401U9V5_9BACT</name>
<sequence length="65" mass="7518">MAKRLHRINEVLKEKGKSGYWLAQETEITYNSINRYVNNKVEPSLTNLFRIAAALKVDPKELINS</sequence>
<protein>
    <submittedName>
        <fullName evidence="2">XRE family transcriptional regulator</fullName>
    </submittedName>
</protein>
<dbReference type="Pfam" id="PF13443">
    <property type="entry name" value="HTH_26"/>
    <property type="match status" value="1"/>
</dbReference>
<dbReference type="Proteomes" id="UP000288227">
    <property type="component" value="Unassembled WGS sequence"/>
</dbReference>
<dbReference type="PROSITE" id="PS50943">
    <property type="entry name" value="HTH_CROC1"/>
    <property type="match status" value="1"/>
</dbReference>
<dbReference type="SUPFAM" id="SSF47413">
    <property type="entry name" value="lambda repressor-like DNA-binding domains"/>
    <property type="match status" value="1"/>
</dbReference>
<proteinExistence type="predicted"/>
<dbReference type="Gene3D" id="1.10.260.40">
    <property type="entry name" value="lambda repressor-like DNA-binding domains"/>
    <property type="match status" value="1"/>
</dbReference>
<dbReference type="InterPro" id="IPR010982">
    <property type="entry name" value="Lambda_DNA-bd_dom_sf"/>
</dbReference>
<organism evidence="2 3">
    <name type="scientific">Chryseotalea sanaruensis</name>
    <dbReference type="NCBI Taxonomy" id="2482724"/>
    <lineage>
        <taxon>Bacteria</taxon>
        <taxon>Pseudomonadati</taxon>
        <taxon>Bacteroidota</taxon>
        <taxon>Cytophagia</taxon>
        <taxon>Cytophagales</taxon>
        <taxon>Chryseotaleaceae</taxon>
        <taxon>Chryseotalea</taxon>
    </lineage>
</organism>
<accession>A0A401U9V5</accession>
<dbReference type="SMART" id="SM00530">
    <property type="entry name" value="HTH_XRE"/>
    <property type="match status" value="1"/>
</dbReference>
<feature type="domain" description="HTH cro/C1-type" evidence="1">
    <location>
        <begin position="22"/>
        <end position="62"/>
    </location>
</feature>
<dbReference type="CDD" id="cd00093">
    <property type="entry name" value="HTH_XRE"/>
    <property type="match status" value="1"/>
</dbReference>
<dbReference type="InterPro" id="IPR001387">
    <property type="entry name" value="Cro/C1-type_HTH"/>
</dbReference>
<reference evidence="2 3" key="1">
    <citation type="submission" date="2018-11" db="EMBL/GenBank/DDBJ databases">
        <title>Chryseotalea sanarue gen. nov., sp., nov., a member of the family Cytophagaceae, isolated from a brackish lake in Hamamatsu Japan.</title>
        <authorList>
            <person name="Maejima Y."/>
            <person name="Iino T."/>
            <person name="Muraguchi Y."/>
            <person name="Fukuda K."/>
            <person name="Ohkuma M."/>
            <person name="Moriuchi R."/>
            <person name="Dohra H."/>
            <person name="Kimbara K."/>
            <person name="Shintani M."/>
        </authorList>
    </citation>
    <scope>NUCLEOTIDE SEQUENCE [LARGE SCALE GENOMIC DNA]</scope>
    <source>
        <strain evidence="2 3">Ys</strain>
    </source>
</reference>
<keyword evidence="3" id="KW-1185">Reference proteome</keyword>
<gene>
    <name evidence="2" type="ORF">SanaruYs_18880</name>
</gene>
<dbReference type="GO" id="GO:0003677">
    <property type="term" value="F:DNA binding"/>
    <property type="evidence" value="ECO:0007669"/>
    <property type="project" value="InterPro"/>
</dbReference>
<evidence type="ECO:0000313" key="2">
    <source>
        <dbReference type="EMBL" id="GCC51660.1"/>
    </source>
</evidence>
<dbReference type="RefSeq" id="WP_127122314.1">
    <property type="nucleotide sequence ID" value="NZ_BHXQ01000003.1"/>
</dbReference>
<dbReference type="EMBL" id="BHXQ01000003">
    <property type="protein sequence ID" value="GCC51660.1"/>
    <property type="molecule type" value="Genomic_DNA"/>
</dbReference>
<comment type="caution">
    <text evidence="2">The sequence shown here is derived from an EMBL/GenBank/DDBJ whole genome shotgun (WGS) entry which is preliminary data.</text>
</comment>
<evidence type="ECO:0000313" key="3">
    <source>
        <dbReference type="Proteomes" id="UP000288227"/>
    </source>
</evidence>
<evidence type="ECO:0000259" key="1">
    <source>
        <dbReference type="PROSITE" id="PS50943"/>
    </source>
</evidence>
<dbReference type="AlphaFoldDB" id="A0A401U9V5"/>